<protein>
    <recommendedName>
        <fullName evidence="7 8">Glutamine-dependent NAD(+) synthetase</fullName>
        <ecNumber evidence="7 8">6.3.5.1</ecNumber>
    </recommendedName>
    <alternativeName>
        <fullName evidence="7 8">NAD(+) synthase [glutamine-hydrolyzing]</fullName>
    </alternativeName>
</protein>
<dbReference type="SUPFAM" id="SSF56317">
    <property type="entry name" value="Carbon-nitrogen hydrolase"/>
    <property type="match status" value="1"/>
</dbReference>
<dbReference type="NCBIfam" id="NF002730">
    <property type="entry name" value="PRK02628.1"/>
    <property type="match status" value="1"/>
</dbReference>
<dbReference type="GO" id="GO:0008795">
    <property type="term" value="F:NAD+ synthase activity"/>
    <property type="evidence" value="ECO:0007669"/>
    <property type="project" value="UniProtKB-UniRule"/>
</dbReference>
<dbReference type="GO" id="GO:0009435">
    <property type="term" value="P:NAD+ biosynthetic process"/>
    <property type="evidence" value="ECO:0007669"/>
    <property type="project" value="UniProtKB-UniRule"/>
</dbReference>
<evidence type="ECO:0000313" key="12">
    <source>
        <dbReference type="Proteomes" id="UP000810252"/>
    </source>
</evidence>
<feature type="domain" description="CN hydrolase" evidence="10">
    <location>
        <begin position="7"/>
        <end position="291"/>
    </location>
</feature>
<feature type="binding site" evidence="7">
    <location>
        <begin position="506"/>
        <end position="509"/>
    </location>
    <ligand>
        <name>deamido-NAD(+)</name>
        <dbReference type="ChEBI" id="CHEBI:58437"/>
        <note>ligand shared between two neighboring subunits</note>
    </ligand>
</feature>
<sequence>MKNYGFIRVAAAVPSVKVADTAYNVAEICRMTDLAERSQVSVLLFPELCVTGYTCGDLFCQHLLIAEAEKGVKEIMEFTRGKAVTVIAGAPVSYMGRLYDCAIVLKNGNIKGIVPKTWLPNYNEFYEARWFSSGRDFLNPGASVTGRNLVNGKDSVREGFPSEIKYAGFRCNISPNLLFETEGTIFGIEICEDMWTPLPPSTYHALAGAQIIFNPSASNEVLSKHEYRKSLMSQISARNVCGYVYASSGFGESTQDLVFGGAALIHENGILMAENERFSTGPSLTVADLDTGRLDFQRQKMSTFGAVAPDGKPATEYRNLYSYIDLGRHADTDFGVCLHRHIEKYPFVPAGDREESGRRCREILSIQVTGLASRLAHIGTSSAVIGISGGLDSTLALLVTVLAFDKLGLDRKGITGITMPGYGTTDRTHDNAVGLMDSLGVTRLEIPIREACDRHFRDIGHDSSVHDTTYENAQARERTQILMDVANSVNGIVVGTGDLSELALGWATYNGDHMSMYGVNASIPKTLVKHLVEWCADNHFGDGGKDGTGSTRAILHDIADTPISPELLPADENGDISQKTEDIVGPYSLHDFFLYNFFRNGYDPDKIYFLANKAFAGIYSADTVKKWLKTFIRRFFSQQFKRSCLPDGPKVGTVSLSPRGDWRMPSDASCSIFLKDVEKS</sequence>
<dbReference type="InterPro" id="IPR041856">
    <property type="entry name" value="NAD+_synth_C"/>
</dbReference>
<dbReference type="InterPro" id="IPR036526">
    <property type="entry name" value="C-N_Hydrolase_sf"/>
</dbReference>
<feature type="active site" description="Proton acceptor; for glutaminase activity" evidence="7">
    <location>
        <position position="47"/>
    </location>
</feature>
<evidence type="ECO:0000256" key="2">
    <source>
        <dbReference type="ARBA" id="ARBA00007145"/>
    </source>
</evidence>
<keyword evidence="5 7" id="KW-0067">ATP-binding</keyword>
<dbReference type="PROSITE" id="PS50263">
    <property type="entry name" value="CN_HYDROLASE"/>
    <property type="match status" value="1"/>
</dbReference>
<keyword evidence="4 7" id="KW-0547">Nucleotide-binding</keyword>
<evidence type="ECO:0000256" key="1">
    <source>
        <dbReference type="ARBA" id="ARBA00005188"/>
    </source>
</evidence>
<dbReference type="GO" id="GO:0005524">
    <property type="term" value="F:ATP binding"/>
    <property type="evidence" value="ECO:0007669"/>
    <property type="project" value="UniProtKB-UniRule"/>
</dbReference>
<dbReference type="HAMAP" id="MF_02090">
    <property type="entry name" value="NadE_glutamine_dep"/>
    <property type="match status" value="1"/>
</dbReference>
<dbReference type="Gene3D" id="3.40.50.620">
    <property type="entry name" value="HUPs"/>
    <property type="match status" value="1"/>
</dbReference>
<feature type="binding site" evidence="7">
    <location>
        <position position="218"/>
    </location>
    <ligand>
        <name>L-glutamine</name>
        <dbReference type="ChEBI" id="CHEBI:58359"/>
    </ligand>
</feature>
<feature type="binding site" evidence="7">
    <location>
        <position position="122"/>
    </location>
    <ligand>
        <name>L-glutamine</name>
        <dbReference type="ChEBI" id="CHEBI:58359"/>
    </ligand>
</feature>
<keyword evidence="6 7" id="KW-0520">NAD</keyword>
<comment type="pathway">
    <text evidence="1 7 8">Cofactor biosynthesis; NAD(+) biosynthesis; NAD(+) from deamido-NAD(+) (L-Gln route): step 1/1.</text>
</comment>
<dbReference type="EC" id="6.3.5.1" evidence="7 8"/>
<evidence type="ECO:0000256" key="7">
    <source>
        <dbReference type="HAMAP-Rule" id="MF_02090"/>
    </source>
</evidence>
<dbReference type="InterPro" id="IPR022310">
    <property type="entry name" value="NAD/GMP_synthase"/>
</dbReference>
<feature type="binding site" evidence="7">
    <location>
        <position position="641"/>
    </location>
    <ligand>
        <name>deamido-NAD(+)</name>
        <dbReference type="ChEBI" id="CHEBI:58437"/>
        <note>ligand shared between two neighboring subunits</note>
    </ligand>
</feature>
<dbReference type="Gene3D" id="3.60.110.10">
    <property type="entry name" value="Carbon-nitrogen hydrolase"/>
    <property type="match status" value="1"/>
</dbReference>
<accession>A0A9D9EID8</accession>
<dbReference type="InterPro" id="IPR014729">
    <property type="entry name" value="Rossmann-like_a/b/a_fold"/>
</dbReference>
<gene>
    <name evidence="7" type="primary">nadE</name>
    <name evidence="11" type="ORF">IAC29_02595</name>
</gene>
<dbReference type="GO" id="GO:0004359">
    <property type="term" value="F:glutaminase activity"/>
    <property type="evidence" value="ECO:0007669"/>
    <property type="project" value="InterPro"/>
</dbReference>
<feature type="binding site" evidence="7">
    <location>
        <position position="496"/>
    </location>
    <ligand>
        <name>ATP</name>
        <dbReference type="ChEBI" id="CHEBI:30616"/>
    </ligand>
</feature>
<dbReference type="Pfam" id="PF02540">
    <property type="entry name" value="NAD_synthase"/>
    <property type="match status" value="1"/>
</dbReference>
<dbReference type="Proteomes" id="UP000810252">
    <property type="component" value="Unassembled WGS sequence"/>
</dbReference>
<proteinExistence type="inferred from homology"/>
<dbReference type="GO" id="GO:0005737">
    <property type="term" value="C:cytoplasm"/>
    <property type="evidence" value="ECO:0007669"/>
    <property type="project" value="InterPro"/>
</dbReference>
<comment type="similarity">
    <text evidence="9">Belongs to the NAD synthetase family.</text>
</comment>
<feature type="binding site" evidence="7">
    <location>
        <position position="501"/>
    </location>
    <ligand>
        <name>deamido-NAD(+)</name>
        <dbReference type="ChEBI" id="CHEBI:58437"/>
        <note>ligand shared between two neighboring subunits</note>
    </ligand>
</feature>
<dbReference type="Pfam" id="PF00795">
    <property type="entry name" value="CN_hydrolase"/>
    <property type="match status" value="1"/>
</dbReference>
<evidence type="ECO:0000256" key="6">
    <source>
        <dbReference type="ARBA" id="ARBA00023027"/>
    </source>
</evidence>
<comment type="similarity">
    <text evidence="2 7 8">In the C-terminal section; belongs to the NAD synthetase family.</text>
</comment>
<evidence type="ECO:0000256" key="3">
    <source>
        <dbReference type="ARBA" id="ARBA00022598"/>
    </source>
</evidence>
<dbReference type="InterPro" id="IPR014445">
    <property type="entry name" value="Gln-dep_NAD_synthase"/>
</dbReference>
<dbReference type="InterPro" id="IPR003010">
    <property type="entry name" value="C-N_Hydrolase"/>
</dbReference>
<dbReference type="PANTHER" id="PTHR23090">
    <property type="entry name" value="NH 3 /GLUTAMINE-DEPENDENT NAD + SYNTHETASE"/>
    <property type="match status" value="1"/>
</dbReference>
<evidence type="ECO:0000256" key="5">
    <source>
        <dbReference type="ARBA" id="ARBA00022840"/>
    </source>
</evidence>
<dbReference type="Gene3D" id="1.10.10.1140">
    <property type="entry name" value="Glutamine-dependent NAD+ synthetase, C-terminal domain"/>
    <property type="match status" value="1"/>
</dbReference>
<evidence type="ECO:0000259" key="10">
    <source>
        <dbReference type="PROSITE" id="PS50263"/>
    </source>
</evidence>
<feature type="active site" description="Nucleophile; for glutaminase activity" evidence="7">
    <location>
        <position position="191"/>
    </location>
</feature>
<dbReference type="SUPFAM" id="SSF52402">
    <property type="entry name" value="Adenine nucleotide alpha hydrolases-like"/>
    <property type="match status" value="1"/>
</dbReference>
<keyword evidence="3 7" id="KW-0436">Ligase</keyword>
<feature type="binding site" evidence="7">
    <location>
        <position position="472"/>
    </location>
    <ligand>
        <name>deamido-NAD(+)</name>
        <dbReference type="ChEBI" id="CHEBI:58437"/>
        <note>ligand shared between two neighboring subunits</note>
    </ligand>
</feature>
<reference evidence="11" key="2">
    <citation type="journal article" date="2021" name="PeerJ">
        <title>Extensive microbial diversity within the chicken gut microbiome revealed by metagenomics and culture.</title>
        <authorList>
            <person name="Gilroy R."/>
            <person name="Ravi A."/>
            <person name="Getino M."/>
            <person name="Pursley I."/>
            <person name="Horton D.L."/>
            <person name="Alikhan N.F."/>
            <person name="Baker D."/>
            <person name="Gharbi K."/>
            <person name="Hall N."/>
            <person name="Watson M."/>
            <person name="Adriaenssens E.M."/>
            <person name="Foster-Nyarko E."/>
            <person name="Jarju S."/>
            <person name="Secka A."/>
            <person name="Antonio M."/>
            <person name="Oren A."/>
            <person name="Chaudhuri R.R."/>
            <person name="La Ragione R."/>
            <person name="Hildebrand F."/>
            <person name="Pallen M.J."/>
        </authorList>
    </citation>
    <scope>NUCLEOTIDE SEQUENCE</scope>
    <source>
        <strain evidence="11">20514</strain>
    </source>
</reference>
<feature type="active site" description="For glutaminase activity" evidence="7">
    <location>
        <position position="116"/>
    </location>
</feature>
<evidence type="ECO:0000256" key="9">
    <source>
        <dbReference type="RuleBase" id="RU003811"/>
    </source>
</evidence>
<dbReference type="GO" id="GO:0003952">
    <property type="term" value="F:NAD+ synthase (glutamine-hydrolyzing) activity"/>
    <property type="evidence" value="ECO:0007669"/>
    <property type="project" value="UniProtKB-UniRule"/>
</dbReference>
<name>A0A9D9EID8_9BACT</name>
<dbReference type="CDD" id="cd00553">
    <property type="entry name" value="NAD_synthase"/>
    <property type="match status" value="1"/>
</dbReference>
<comment type="catalytic activity">
    <reaction evidence="7 8">
        <text>deamido-NAD(+) + L-glutamine + ATP + H2O = L-glutamate + AMP + diphosphate + NAD(+) + H(+)</text>
        <dbReference type="Rhea" id="RHEA:24384"/>
        <dbReference type="ChEBI" id="CHEBI:15377"/>
        <dbReference type="ChEBI" id="CHEBI:15378"/>
        <dbReference type="ChEBI" id="CHEBI:29985"/>
        <dbReference type="ChEBI" id="CHEBI:30616"/>
        <dbReference type="ChEBI" id="CHEBI:33019"/>
        <dbReference type="ChEBI" id="CHEBI:57540"/>
        <dbReference type="ChEBI" id="CHEBI:58359"/>
        <dbReference type="ChEBI" id="CHEBI:58437"/>
        <dbReference type="ChEBI" id="CHEBI:456215"/>
        <dbReference type="EC" id="6.3.5.1"/>
    </reaction>
</comment>
<organism evidence="11 12">
    <name type="scientific">Candidatus Cryptobacteroides merdigallinarum</name>
    <dbReference type="NCBI Taxonomy" id="2840770"/>
    <lineage>
        <taxon>Bacteria</taxon>
        <taxon>Pseudomonadati</taxon>
        <taxon>Bacteroidota</taxon>
        <taxon>Bacteroidia</taxon>
        <taxon>Bacteroidales</taxon>
        <taxon>Candidatus Cryptobacteroides</taxon>
    </lineage>
</organism>
<dbReference type="PANTHER" id="PTHR23090:SF9">
    <property type="entry name" value="GLUTAMINE-DEPENDENT NAD(+) SYNTHETASE"/>
    <property type="match status" value="1"/>
</dbReference>
<evidence type="ECO:0000256" key="4">
    <source>
        <dbReference type="ARBA" id="ARBA00022741"/>
    </source>
</evidence>
<dbReference type="CDD" id="cd07570">
    <property type="entry name" value="GAT_Gln-NAD-synth"/>
    <property type="match status" value="1"/>
</dbReference>
<reference evidence="11" key="1">
    <citation type="submission" date="2020-10" db="EMBL/GenBank/DDBJ databases">
        <authorList>
            <person name="Gilroy R."/>
        </authorList>
    </citation>
    <scope>NUCLEOTIDE SEQUENCE</scope>
    <source>
        <strain evidence="11">20514</strain>
    </source>
</reference>
<evidence type="ECO:0000313" key="11">
    <source>
        <dbReference type="EMBL" id="MBO8448144.1"/>
    </source>
</evidence>
<dbReference type="AlphaFoldDB" id="A0A9D9EID8"/>
<dbReference type="PIRSF" id="PIRSF006630">
    <property type="entry name" value="NADS_GAT"/>
    <property type="match status" value="1"/>
</dbReference>
<dbReference type="NCBIfam" id="TIGR00552">
    <property type="entry name" value="nadE"/>
    <property type="match status" value="1"/>
</dbReference>
<dbReference type="EMBL" id="JADIMQ010000039">
    <property type="protein sequence ID" value="MBO8448144.1"/>
    <property type="molecule type" value="Genomic_DNA"/>
</dbReference>
<feature type="binding site" evidence="7">
    <location>
        <begin position="386"/>
        <end position="393"/>
    </location>
    <ligand>
        <name>ATP</name>
        <dbReference type="ChEBI" id="CHEBI:30616"/>
    </ligand>
</feature>
<comment type="caution">
    <text evidence="11">The sequence shown here is derived from an EMBL/GenBank/DDBJ whole genome shotgun (WGS) entry which is preliminary data.</text>
</comment>
<dbReference type="InterPro" id="IPR003694">
    <property type="entry name" value="NAD_synthase"/>
</dbReference>
<feature type="binding site" evidence="7">
    <location>
        <position position="224"/>
    </location>
    <ligand>
        <name>L-glutamine</name>
        <dbReference type="ChEBI" id="CHEBI:58359"/>
    </ligand>
</feature>
<evidence type="ECO:0000256" key="8">
    <source>
        <dbReference type="PIRNR" id="PIRNR006630"/>
    </source>
</evidence>
<comment type="function">
    <text evidence="7">Catalyzes the ATP-dependent amidation of deamido-NAD to form NAD. Uses L-glutamine as a nitrogen source.</text>
</comment>